<evidence type="ECO:0000313" key="20">
    <source>
        <dbReference type="Proteomes" id="UP001652583"/>
    </source>
</evidence>
<evidence type="ECO:0000256" key="6">
    <source>
        <dbReference type="ARBA" id="ARBA00022889"/>
    </source>
</evidence>
<dbReference type="RefSeq" id="XP_026892521.1">
    <property type="nucleotide sequence ID" value="XM_027036720.2"/>
</dbReference>
<feature type="transmembrane region" description="Helical" evidence="17">
    <location>
        <begin position="552"/>
        <end position="575"/>
    </location>
</feature>
<evidence type="ECO:0000256" key="3">
    <source>
        <dbReference type="ARBA" id="ARBA00022692"/>
    </source>
</evidence>
<keyword evidence="7 17" id="KW-1133">Transmembrane helix</keyword>
<evidence type="ECO:0000256" key="14">
    <source>
        <dbReference type="ARBA" id="ARBA00078069"/>
    </source>
</evidence>
<dbReference type="PANTHER" id="PTHR11973:SF18">
    <property type="entry name" value="CELL SURFACE GLYCOPROTEIN MUC18"/>
    <property type="match status" value="1"/>
</dbReference>
<dbReference type="GO" id="GO:0005886">
    <property type="term" value="C:plasma membrane"/>
    <property type="evidence" value="ECO:0007669"/>
    <property type="project" value="TreeGrafter"/>
</dbReference>
<dbReference type="Pfam" id="PF07686">
    <property type="entry name" value="V-set"/>
    <property type="match status" value="1"/>
</dbReference>
<organism evidence="20 21">
    <name type="scientific">Acinonyx jubatus</name>
    <name type="common">Cheetah</name>
    <dbReference type="NCBI Taxonomy" id="32536"/>
    <lineage>
        <taxon>Eukaryota</taxon>
        <taxon>Metazoa</taxon>
        <taxon>Chordata</taxon>
        <taxon>Craniata</taxon>
        <taxon>Vertebrata</taxon>
        <taxon>Euteleostomi</taxon>
        <taxon>Mammalia</taxon>
        <taxon>Eutheria</taxon>
        <taxon>Laurasiatheria</taxon>
        <taxon>Carnivora</taxon>
        <taxon>Feliformia</taxon>
        <taxon>Felidae</taxon>
        <taxon>Felinae</taxon>
        <taxon>Acinonyx</taxon>
    </lineage>
</organism>
<evidence type="ECO:0000256" key="18">
    <source>
        <dbReference type="SAM" id="SignalP"/>
    </source>
</evidence>
<keyword evidence="6" id="KW-0130">Cell adhesion</keyword>
<sequence length="638" mass="70181">MGPSGLVCALLLAACCCCRRASGVPGEAEPPTPEPLEVEVGGTALLKCGPSHSPGNFSHVDWFSVHKEKPTLIFRVRKGQGQSEPGEYQHRLSLLDRGTTLALAHVTPHDERIFLCQGKRPQSQEHRIQLHVYKAPEEPTIQVNPLGISVNSEEPEEVATCVGRNGYPVPQVIWYKNGRPLKEEKKRVHIQSSQIVESSGLYTLQSVLKAQLVKEDKDAQFYCELNYRLPSGNHMKESREVVVPVFYPAEKVWLEVEPVGVLKEGDRVEIRCLADGNPPPHFTISKQNPSTQEMEEKATEDNGVLVLESARKEHSGLYQCQGLDLETMASLPSEQQELLVNYVSDVRVSPAAPESREGGSLALTCEAESNRALEFQWLREKTGQVLEKGPVLRLHNLQRDAGGGYRCVASVPSVPGLNRTQLVRVAIFGSPWMTSKERKMWVKENTVLNLSCEASGHPRPSISWSVDGTAHEQDQDPQSVLSVLNVLVTPELLETGAECVASNFLGRNTTTIFLELDSNRTTGLSTSTVSPYSRANSTSTEKKLPEPESKGVAIVAVTVCVLVLAVLGAVLYFFYKKGKLPCGRSGKQEITLPPSRKSDFVVEVKSDKLPEEMGLLQGSTGDKRAPGDQGEKYIDLRH</sequence>
<proteinExistence type="predicted"/>
<keyword evidence="9" id="KW-1015">Disulfide bond</keyword>
<dbReference type="Gene3D" id="2.60.40.10">
    <property type="entry name" value="Immunoglobulins"/>
    <property type="match status" value="5"/>
</dbReference>
<feature type="domain" description="Ig-like" evidence="19">
    <location>
        <begin position="431"/>
        <end position="517"/>
    </location>
</feature>
<evidence type="ECO:0000256" key="9">
    <source>
        <dbReference type="ARBA" id="ARBA00023157"/>
    </source>
</evidence>
<dbReference type="InterPro" id="IPR003599">
    <property type="entry name" value="Ig_sub"/>
</dbReference>
<evidence type="ECO:0000256" key="4">
    <source>
        <dbReference type="ARBA" id="ARBA00022729"/>
    </source>
</evidence>
<dbReference type="SMART" id="SM00408">
    <property type="entry name" value="IGc2"/>
    <property type="match status" value="4"/>
</dbReference>
<evidence type="ECO:0000256" key="7">
    <source>
        <dbReference type="ARBA" id="ARBA00022989"/>
    </source>
</evidence>
<dbReference type="InterPro" id="IPR003598">
    <property type="entry name" value="Ig_sub2"/>
</dbReference>
<dbReference type="InterPro" id="IPR013783">
    <property type="entry name" value="Ig-like_fold"/>
</dbReference>
<feature type="domain" description="Ig-like" evidence="19">
    <location>
        <begin position="139"/>
        <end position="242"/>
    </location>
</feature>
<evidence type="ECO:0000256" key="1">
    <source>
        <dbReference type="ARBA" id="ARBA00004479"/>
    </source>
</evidence>
<dbReference type="PANTHER" id="PTHR11973">
    <property type="entry name" value="CELL SURFACE GLYCOPROTEIN MUC18-RELATED"/>
    <property type="match status" value="1"/>
</dbReference>
<dbReference type="GeneID" id="106983887"/>
<evidence type="ECO:0000256" key="12">
    <source>
        <dbReference type="ARBA" id="ARBA00056535"/>
    </source>
</evidence>
<dbReference type="FunFam" id="2.60.40.10:FF:001225">
    <property type="entry name" value="Cell surface glycoprotein MUC18"/>
    <property type="match status" value="1"/>
</dbReference>
<dbReference type="Pfam" id="PF13927">
    <property type="entry name" value="Ig_3"/>
    <property type="match status" value="3"/>
</dbReference>
<feature type="region of interest" description="Disordered" evidence="16">
    <location>
        <begin position="612"/>
        <end position="638"/>
    </location>
</feature>
<keyword evidence="20" id="KW-1185">Reference proteome</keyword>
<keyword evidence="4 18" id="KW-0732">Signal</keyword>
<feature type="chain" id="PRO_5026697282" description="Cell surface glycoprotein MUC18" evidence="18">
    <location>
        <begin position="24"/>
        <end position="638"/>
    </location>
</feature>
<protein>
    <recommendedName>
        <fullName evidence="13">Cell surface glycoprotein MUC18</fullName>
    </recommendedName>
    <alternativeName>
        <fullName evidence="15">Melanoma cell adhesion molecule</fullName>
    </alternativeName>
    <alternativeName>
        <fullName evidence="14">Melanoma-associated antigen MUC18</fullName>
    </alternativeName>
</protein>
<keyword evidence="11" id="KW-0393">Immunoglobulin domain</keyword>
<feature type="signal peptide" evidence="18">
    <location>
        <begin position="1"/>
        <end position="23"/>
    </location>
</feature>
<dbReference type="PROSITE" id="PS50835">
    <property type="entry name" value="IG_LIKE"/>
    <property type="match status" value="4"/>
</dbReference>
<name>A0A6J1XJ42_ACIJB</name>
<feature type="domain" description="Ig-like" evidence="19">
    <location>
        <begin position="244"/>
        <end position="321"/>
    </location>
</feature>
<evidence type="ECO:0000259" key="19">
    <source>
        <dbReference type="PROSITE" id="PS50835"/>
    </source>
</evidence>
<keyword evidence="2" id="KW-0597">Phosphoprotein</keyword>
<dbReference type="AlphaFoldDB" id="A0A6J1XJ42"/>
<evidence type="ECO:0000256" key="8">
    <source>
        <dbReference type="ARBA" id="ARBA00023136"/>
    </source>
</evidence>
<evidence type="ECO:0000256" key="15">
    <source>
        <dbReference type="ARBA" id="ARBA00082780"/>
    </source>
</evidence>
<dbReference type="GO" id="GO:0005055">
    <property type="term" value="F:laminin receptor activity"/>
    <property type="evidence" value="ECO:0007669"/>
    <property type="project" value="TreeGrafter"/>
</dbReference>
<dbReference type="InterPro" id="IPR013162">
    <property type="entry name" value="CD80_C2-set"/>
</dbReference>
<keyword evidence="10" id="KW-0325">Glycoprotein</keyword>
<comment type="subcellular location">
    <subcellularLocation>
        <location evidence="1">Membrane</location>
        <topology evidence="1">Single-pass type I membrane protein</topology>
    </subcellularLocation>
</comment>
<reference evidence="21" key="1">
    <citation type="submission" date="2025-08" db="UniProtKB">
        <authorList>
            <consortium name="RefSeq"/>
        </authorList>
    </citation>
    <scope>IDENTIFICATION</scope>
    <source>
        <tissue evidence="21">Blood</tissue>
    </source>
</reference>
<comment type="function">
    <text evidence="12">Plays a role in cell adhesion, and in cohesion of the endothelial monolayer at intercellular junctions in vascular tissue. Its expression may allow melanoma cells to interact with cellular elements of the vascular system, thereby enhancing hematogeneous tumor spread. Could be an adhesion molecule active in neural crest cells during embryonic development. Acts as a surface receptor that triggers tyrosine phosphorylation of FYN and PTK2/FAK1, and a transient increase in the intracellular calcium concentration.</text>
</comment>
<feature type="region of interest" description="Disordered" evidence="16">
    <location>
        <begin position="523"/>
        <end position="545"/>
    </location>
</feature>
<feature type="domain" description="Ig-like" evidence="19">
    <location>
        <begin position="344"/>
        <end position="424"/>
    </location>
</feature>
<keyword evidence="5" id="KW-0677">Repeat</keyword>
<evidence type="ECO:0000256" key="17">
    <source>
        <dbReference type="SAM" id="Phobius"/>
    </source>
</evidence>
<dbReference type="InterPro" id="IPR051116">
    <property type="entry name" value="Surface_Rcpt/Adhesion_Mol"/>
</dbReference>
<dbReference type="InterPro" id="IPR007110">
    <property type="entry name" value="Ig-like_dom"/>
</dbReference>
<evidence type="ECO:0000313" key="21">
    <source>
        <dbReference type="RefSeq" id="XP_026892521.1"/>
    </source>
</evidence>
<evidence type="ECO:0000256" key="10">
    <source>
        <dbReference type="ARBA" id="ARBA00023180"/>
    </source>
</evidence>
<keyword evidence="3 17" id="KW-0812">Transmembrane</keyword>
<dbReference type="FunFam" id="2.60.40.10:FF:001086">
    <property type="entry name" value="Cell surface glycoprotein MUC18"/>
    <property type="match status" value="1"/>
</dbReference>
<dbReference type="CTD" id="4162"/>
<evidence type="ECO:0000256" key="5">
    <source>
        <dbReference type="ARBA" id="ARBA00022737"/>
    </source>
</evidence>
<dbReference type="InterPro" id="IPR013106">
    <property type="entry name" value="Ig_V-set"/>
</dbReference>
<dbReference type="SMART" id="SM00409">
    <property type="entry name" value="IG"/>
    <property type="match status" value="4"/>
</dbReference>
<dbReference type="InterPro" id="IPR036179">
    <property type="entry name" value="Ig-like_dom_sf"/>
</dbReference>
<dbReference type="SUPFAM" id="SSF48726">
    <property type="entry name" value="Immunoglobulin"/>
    <property type="match status" value="5"/>
</dbReference>
<dbReference type="Proteomes" id="UP001652583">
    <property type="component" value="Chromosome D1"/>
</dbReference>
<dbReference type="CDD" id="cd00096">
    <property type="entry name" value="Ig"/>
    <property type="match status" value="1"/>
</dbReference>
<dbReference type="Pfam" id="PF08205">
    <property type="entry name" value="C2-set_2"/>
    <property type="match status" value="1"/>
</dbReference>
<gene>
    <name evidence="21" type="primary">MCAM</name>
</gene>
<feature type="compositionally biased region" description="Basic and acidic residues" evidence="16">
    <location>
        <begin position="621"/>
        <end position="638"/>
    </location>
</feature>
<evidence type="ECO:0000256" key="2">
    <source>
        <dbReference type="ARBA" id="ARBA00022553"/>
    </source>
</evidence>
<dbReference type="FunFam" id="2.60.40.10:FF:001094">
    <property type="entry name" value="Cell surface glycoprotein MUC18"/>
    <property type="match status" value="1"/>
</dbReference>
<keyword evidence="8 17" id="KW-0472">Membrane</keyword>
<feature type="compositionally biased region" description="Polar residues" evidence="16">
    <location>
        <begin position="523"/>
        <end position="539"/>
    </location>
</feature>
<evidence type="ECO:0000256" key="16">
    <source>
        <dbReference type="SAM" id="MobiDB-lite"/>
    </source>
</evidence>
<accession>A0A6J1XJ42</accession>
<dbReference type="KEGG" id="aju:106983887"/>
<evidence type="ECO:0000256" key="11">
    <source>
        <dbReference type="ARBA" id="ARBA00023319"/>
    </source>
</evidence>
<evidence type="ECO:0000256" key="13">
    <source>
        <dbReference type="ARBA" id="ARBA00067496"/>
    </source>
</evidence>